<evidence type="ECO:0000313" key="3">
    <source>
        <dbReference type="EMBL" id="MST82539.1"/>
    </source>
</evidence>
<feature type="transmembrane region" description="Helical" evidence="1">
    <location>
        <begin position="47"/>
        <end position="63"/>
    </location>
</feature>
<keyword evidence="1" id="KW-0812">Transmembrane</keyword>
<proteinExistence type="predicted"/>
<feature type="transmembrane region" description="Helical" evidence="1">
    <location>
        <begin position="275"/>
        <end position="294"/>
    </location>
</feature>
<keyword evidence="3" id="KW-0808">Transferase</keyword>
<dbReference type="PANTHER" id="PTHR37312:SF1">
    <property type="entry name" value="MEMBRANE-BOUND ACYLTRANSFERASE YKRP-RELATED"/>
    <property type="match status" value="1"/>
</dbReference>
<sequence length="353" mass="40756">MWERKEMAGKRNNAVDIARGIAMFSIMLGHLGVFSINRVVFTYHLPIFYLISGFFFHETSGSYRDFIKYKGRRILLPYYFTCFLICLLAAAAALWRGEDVGQSLSRQVLASLYAAGDGYDEPFKIYSIGAIWFLWATFWGELFLKAALRMKQGTRIFFVFLLFGLSIWSYKIIWLPLSIQAGMCALLFMYIGHILCEFRSEIRTVKIEYKVFFTVIAFFMWLWMVKNFKAFWLVHCEIGNGIADVIGSLCGCYLLYLVAVYIDNKFHPLSRLLSFFGRYSLLFLSIHLLEALFFPYGKLYSVFSGVIPATDASWLVFLICCKFIVISIGVLVMSRIPFVRKIYGYGKAIKNSQ</sequence>
<keyword evidence="3" id="KW-0012">Acyltransferase</keyword>
<dbReference type="GO" id="GO:0016747">
    <property type="term" value="F:acyltransferase activity, transferring groups other than amino-acyl groups"/>
    <property type="evidence" value="ECO:0007669"/>
    <property type="project" value="InterPro"/>
</dbReference>
<evidence type="ECO:0000313" key="4">
    <source>
        <dbReference type="Proteomes" id="UP000466864"/>
    </source>
</evidence>
<accession>A0A7X2TNQ4</accession>
<comment type="caution">
    <text evidence="3">The sequence shown here is derived from an EMBL/GenBank/DDBJ whole genome shotgun (WGS) entry which is preliminary data.</text>
</comment>
<organism evidence="3 4">
    <name type="scientific">Bilifractor porci</name>
    <dbReference type="NCBI Taxonomy" id="2606636"/>
    <lineage>
        <taxon>Bacteria</taxon>
        <taxon>Bacillati</taxon>
        <taxon>Bacillota</taxon>
        <taxon>Clostridia</taxon>
        <taxon>Lachnospirales</taxon>
        <taxon>Lachnospiraceae</taxon>
        <taxon>Bilifractor</taxon>
    </lineage>
</organism>
<protein>
    <submittedName>
        <fullName evidence="3">Acyltransferase</fullName>
    </submittedName>
</protein>
<dbReference type="InterPro" id="IPR052734">
    <property type="entry name" value="Nod_factor_acetyltransferase"/>
</dbReference>
<feature type="transmembrane region" description="Helical" evidence="1">
    <location>
        <begin position="179"/>
        <end position="195"/>
    </location>
</feature>
<evidence type="ECO:0000259" key="2">
    <source>
        <dbReference type="Pfam" id="PF01757"/>
    </source>
</evidence>
<feature type="transmembrane region" description="Helical" evidence="1">
    <location>
        <begin position="156"/>
        <end position="173"/>
    </location>
</feature>
<feature type="transmembrane region" description="Helical" evidence="1">
    <location>
        <begin position="314"/>
        <end position="333"/>
    </location>
</feature>
<feature type="domain" description="Acyltransferase 3" evidence="2">
    <location>
        <begin position="12"/>
        <end position="328"/>
    </location>
</feature>
<dbReference type="Proteomes" id="UP000466864">
    <property type="component" value="Unassembled WGS sequence"/>
</dbReference>
<keyword evidence="1" id="KW-1133">Transmembrane helix</keyword>
<evidence type="ECO:0000256" key="1">
    <source>
        <dbReference type="SAM" id="Phobius"/>
    </source>
</evidence>
<feature type="transmembrane region" description="Helical" evidence="1">
    <location>
        <begin position="125"/>
        <end position="144"/>
    </location>
</feature>
<dbReference type="Pfam" id="PF01757">
    <property type="entry name" value="Acyl_transf_3"/>
    <property type="match status" value="1"/>
</dbReference>
<dbReference type="InterPro" id="IPR002656">
    <property type="entry name" value="Acyl_transf_3_dom"/>
</dbReference>
<dbReference type="AlphaFoldDB" id="A0A7X2TNQ4"/>
<reference evidence="3 4" key="1">
    <citation type="submission" date="2019-08" db="EMBL/GenBank/DDBJ databases">
        <title>In-depth cultivation of the pig gut microbiome towards novel bacterial diversity and tailored functional studies.</title>
        <authorList>
            <person name="Wylensek D."/>
            <person name="Hitch T.C.A."/>
            <person name="Clavel T."/>
        </authorList>
    </citation>
    <scope>NUCLEOTIDE SEQUENCE [LARGE SCALE GENOMIC DNA]</scope>
    <source>
        <strain evidence="3 4">Oil+RF-744-WCA-WT-13</strain>
    </source>
</reference>
<dbReference type="RefSeq" id="WP_154458447.1">
    <property type="nucleotide sequence ID" value="NZ_VUMV01000006.1"/>
</dbReference>
<gene>
    <name evidence="3" type="ORF">FYJ60_09445</name>
</gene>
<feature type="transmembrane region" description="Helical" evidence="1">
    <location>
        <begin position="207"/>
        <end position="225"/>
    </location>
</feature>
<dbReference type="EMBL" id="VUMV01000006">
    <property type="protein sequence ID" value="MST82539.1"/>
    <property type="molecule type" value="Genomic_DNA"/>
</dbReference>
<keyword evidence="4" id="KW-1185">Reference proteome</keyword>
<feature type="transmembrane region" description="Helical" evidence="1">
    <location>
        <begin position="75"/>
        <end position="95"/>
    </location>
</feature>
<name>A0A7X2TNQ4_9FIRM</name>
<keyword evidence="1" id="KW-0472">Membrane</keyword>
<feature type="transmembrane region" description="Helical" evidence="1">
    <location>
        <begin position="21"/>
        <end position="41"/>
    </location>
</feature>
<feature type="transmembrane region" description="Helical" evidence="1">
    <location>
        <begin position="245"/>
        <end position="263"/>
    </location>
</feature>
<dbReference type="PANTHER" id="PTHR37312">
    <property type="entry name" value="MEMBRANE-BOUND ACYLTRANSFERASE YKRP-RELATED"/>
    <property type="match status" value="1"/>
</dbReference>